<proteinExistence type="predicted"/>
<dbReference type="EMBL" id="BAAAHQ010000042">
    <property type="protein sequence ID" value="GAA0948325.1"/>
    <property type="molecule type" value="Genomic_DNA"/>
</dbReference>
<feature type="transmembrane region" description="Helical" evidence="2">
    <location>
        <begin position="202"/>
        <end position="221"/>
    </location>
</feature>
<organism evidence="4 5">
    <name type="scientific">Nonomuraea longicatena</name>
    <dbReference type="NCBI Taxonomy" id="83682"/>
    <lineage>
        <taxon>Bacteria</taxon>
        <taxon>Bacillati</taxon>
        <taxon>Actinomycetota</taxon>
        <taxon>Actinomycetes</taxon>
        <taxon>Streptosporangiales</taxon>
        <taxon>Streptosporangiaceae</taxon>
        <taxon>Nonomuraea</taxon>
    </lineage>
</organism>
<dbReference type="Proteomes" id="UP001501578">
    <property type="component" value="Unassembled WGS sequence"/>
</dbReference>
<dbReference type="RefSeq" id="WP_343954076.1">
    <property type="nucleotide sequence ID" value="NZ_BAAAHQ010000042.1"/>
</dbReference>
<evidence type="ECO:0000256" key="2">
    <source>
        <dbReference type="SAM" id="Phobius"/>
    </source>
</evidence>
<feature type="region of interest" description="Disordered" evidence="1">
    <location>
        <begin position="1"/>
        <end position="23"/>
    </location>
</feature>
<feature type="transmembrane region" description="Helical" evidence="2">
    <location>
        <begin position="233"/>
        <end position="254"/>
    </location>
</feature>
<evidence type="ECO:0000313" key="4">
    <source>
        <dbReference type="EMBL" id="GAA0948325.1"/>
    </source>
</evidence>
<gene>
    <name evidence="4" type="ORF">GCM10009560_65610</name>
</gene>
<keyword evidence="4" id="KW-0012">Acyltransferase</keyword>
<keyword evidence="2" id="KW-0812">Transmembrane</keyword>
<keyword evidence="2" id="KW-1133">Transmembrane helix</keyword>
<feature type="transmembrane region" description="Helical" evidence="2">
    <location>
        <begin position="34"/>
        <end position="53"/>
    </location>
</feature>
<sequence length="430" mass="47712">MVAELAGTPEEGAKNVPKPEAAEPGKARVPVLDGIRGVSAIAVLLAHVTYMGGVMDVGPYKGWPFFNWVAVGLTVWLSPFFLLSGLLLYRPFVKATFADTSAPKSKPFFVRRLLRILPGYWLVVIASLLLINLPAIDSVWYVLRPLLITQWYDGGEVFMIPGLEITWSVAAELSYYLILPLGAWLINKFARRAADPDGKLRRIVWSLVPVVVLGVAWEIYVHLPIFPPYPVQMFWAPGFLGLMAIGMMFAALTAHQELTGREPVLYRLARKSPLMWWGAAFGVYVLNCVKPFYIAGDGGYPPASQATMDHLLFVIFAVLATVPLFAPGARSRFMDAVLGNPVSRFLGRISYGIYLWHFPAMYAAYRLGSVFGTEVKPMAMLIGTVNFWQYLAEVLVITIVLATLAFYLVEEPVARLGNRLVRSRVPAANR</sequence>
<dbReference type="InterPro" id="IPR050879">
    <property type="entry name" value="Acyltransferase_3"/>
</dbReference>
<keyword evidence="2" id="KW-0472">Membrane</keyword>
<evidence type="ECO:0000256" key="1">
    <source>
        <dbReference type="SAM" id="MobiDB-lite"/>
    </source>
</evidence>
<protein>
    <submittedName>
        <fullName evidence="4">Acyltransferase</fullName>
    </submittedName>
</protein>
<feature type="transmembrane region" description="Helical" evidence="2">
    <location>
        <begin position="65"/>
        <end position="89"/>
    </location>
</feature>
<feature type="transmembrane region" description="Helical" evidence="2">
    <location>
        <begin position="387"/>
        <end position="409"/>
    </location>
</feature>
<evidence type="ECO:0000259" key="3">
    <source>
        <dbReference type="Pfam" id="PF01757"/>
    </source>
</evidence>
<feature type="transmembrane region" description="Helical" evidence="2">
    <location>
        <begin position="120"/>
        <end position="143"/>
    </location>
</feature>
<dbReference type="InterPro" id="IPR002656">
    <property type="entry name" value="Acyl_transf_3_dom"/>
</dbReference>
<keyword evidence="5" id="KW-1185">Reference proteome</keyword>
<feature type="transmembrane region" description="Helical" evidence="2">
    <location>
        <begin position="274"/>
        <end position="295"/>
    </location>
</feature>
<dbReference type="PANTHER" id="PTHR23028:SF53">
    <property type="entry name" value="ACYL_TRANSF_3 DOMAIN-CONTAINING PROTEIN"/>
    <property type="match status" value="1"/>
</dbReference>
<dbReference type="GO" id="GO:0016746">
    <property type="term" value="F:acyltransferase activity"/>
    <property type="evidence" value="ECO:0007669"/>
    <property type="project" value="UniProtKB-KW"/>
</dbReference>
<evidence type="ECO:0000313" key="5">
    <source>
        <dbReference type="Proteomes" id="UP001501578"/>
    </source>
</evidence>
<feature type="transmembrane region" description="Helical" evidence="2">
    <location>
        <begin position="173"/>
        <end position="190"/>
    </location>
</feature>
<reference evidence="4 5" key="1">
    <citation type="journal article" date="2019" name="Int. J. Syst. Evol. Microbiol.">
        <title>The Global Catalogue of Microorganisms (GCM) 10K type strain sequencing project: providing services to taxonomists for standard genome sequencing and annotation.</title>
        <authorList>
            <consortium name="The Broad Institute Genomics Platform"/>
            <consortium name="The Broad Institute Genome Sequencing Center for Infectious Disease"/>
            <person name="Wu L."/>
            <person name="Ma J."/>
        </authorList>
    </citation>
    <scope>NUCLEOTIDE SEQUENCE [LARGE SCALE GENOMIC DNA]</scope>
    <source>
        <strain evidence="4 5">JCM 11136</strain>
    </source>
</reference>
<feature type="domain" description="Acyltransferase 3" evidence="3">
    <location>
        <begin position="32"/>
        <end position="404"/>
    </location>
</feature>
<feature type="transmembrane region" description="Helical" evidence="2">
    <location>
        <begin position="349"/>
        <end position="367"/>
    </location>
</feature>
<accession>A0ABN1QWA0</accession>
<feature type="transmembrane region" description="Helical" evidence="2">
    <location>
        <begin position="310"/>
        <end position="329"/>
    </location>
</feature>
<dbReference type="Pfam" id="PF01757">
    <property type="entry name" value="Acyl_transf_3"/>
    <property type="match status" value="1"/>
</dbReference>
<name>A0ABN1QWA0_9ACTN</name>
<dbReference type="PANTHER" id="PTHR23028">
    <property type="entry name" value="ACETYLTRANSFERASE"/>
    <property type="match status" value="1"/>
</dbReference>
<comment type="caution">
    <text evidence="4">The sequence shown here is derived from an EMBL/GenBank/DDBJ whole genome shotgun (WGS) entry which is preliminary data.</text>
</comment>
<keyword evidence="4" id="KW-0808">Transferase</keyword>